<dbReference type="HAMAP" id="MF_00038">
    <property type="entry name" value="MraY"/>
    <property type="match status" value="1"/>
</dbReference>
<accession>A0A1F7GEL8</accession>
<comment type="catalytic activity">
    <reaction evidence="7">
        <text>UDP-N-acetyl-alpha-D-muramoyl-L-alanyl-gamma-D-glutamyl-meso-2,6-diaminopimeloyl-D-alanyl-D-alanine + di-trans,octa-cis-undecaprenyl phosphate = di-trans,octa-cis-undecaprenyl diphospho-N-acetyl-alpha-D-muramoyl-L-alanyl-D-glutamyl-meso-2,6-diaminopimeloyl-D-alanyl-D-alanine + UMP</text>
        <dbReference type="Rhea" id="RHEA:28386"/>
        <dbReference type="ChEBI" id="CHEBI:57865"/>
        <dbReference type="ChEBI" id="CHEBI:60392"/>
        <dbReference type="ChEBI" id="CHEBI:61386"/>
        <dbReference type="ChEBI" id="CHEBI:61387"/>
        <dbReference type="EC" id="2.7.8.13"/>
    </reaction>
</comment>
<feature type="transmembrane region" description="Helical" evidence="7">
    <location>
        <begin position="323"/>
        <end position="343"/>
    </location>
</feature>
<dbReference type="GO" id="GO:0005886">
    <property type="term" value="C:plasma membrane"/>
    <property type="evidence" value="ECO:0007669"/>
    <property type="project" value="UniProtKB-SubCell"/>
</dbReference>
<keyword evidence="7 8" id="KW-0460">Magnesium</keyword>
<reference evidence="9 10" key="1">
    <citation type="journal article" date="2016" name="Nat. Commun.">
        <title>Thousands of microbial genomes shed light on interconnected biogeochemical processes in an aquifer system.</title>
        <authorList>
            <person name="Anantharaman K."/>
            <person name="Brown C.T."/>
            <person name="Hug L.A."/>
            <person name="Sharon I."/>
            <person name="Castelle C.J."/>
            <person name="Probst A.J."/>
            <person name="Thomas B.C."/>
            <person name="Singh A."/>
            <person name="Wilkins M.J."/>
            <person name="Karaoz U."/>
            <person name="Brodie E.L."/>
            <person name="Williams K.H."/>
            <person name="Hubbard S.S."/>
            <person name="Banfield J.F."/>
        </authorList>
    </citation>
    <scope>NUCLEOTIDE SEQUENCE [LARGE SCALE GENOMIC DNA]</scope>
</reference>
<dbReference type="InterPro" id="IPR018480">
    <property type="entry name" value="PNAcMuramoyl-5peptid_Trfase_CS"/>
</dbReference>
<dbReference type="GO" id="GO:0051301">
    <property type="term" value="P:cell division"/>
    <property type="evidence" value="ECO:0007669"/>
    <property type="project" value="UniProtKB-KW"/>
</dbReference>
<keyword evidence="7" id="KW-0133">Cell shape</keyword>
<evidence type="ECO:0000256" key="1">
    <source>
        <dbReference type="ARBA" id="ARBA00004141"/>
    </source>
</evidence>
<evidence type="ECO:0000313" key="9">
    <source>
        <dbReference type="EMBL" id="OGK17319.1"/>
    </source>
</evidence>
<comment type="caution">
    <text evidence="9">The sequence shown here is derived from an EMBL/GenBank/DDBJ whole genome shotgun (WGS) entry which is preliminary data.</text>
</comment>
<feature type="transmembrane region" description="Helical" evidence="7">
    <location>
        <begin position="161"/>
        <end position="187"/>
    </location>
</feature>
<sequence length="345" mass="39083">MSTYLFVVLISVVLNFVLIIPFINFLYKKKFQRVEQLTRDAFNKPTPIFDKFHRHKKGTPVGGGILLILTTVFIFFLFLVSFLLLDVPLNTNYPSAISEIKILLFTFLSFGFLGVYDDLNKIFLWEKSRFFGLRLRHKLIIEVFLALTISYWLFAELKIDIIHIPFIGVFNLSWFYILFATFVILAFTNAVNVTDGLDGLAPGILLFALISFWAVAGSILDAPTTLFIAAWLGGLIAFLYFNIYPARIFLGDTGALSFGATLAVIGLILGKVFALLIIGGVFVIEIASSLIQLLSKKFLHKKAFSVAPFHLWLQYIGWEEPKIVMRLWIITIFFAIFGLMVAFGK</sequence>
<evidence type="ECO:0000313" key="10">
    <source>
        <dbReference type="Proteomes" id="UP000177208"/>
    </source>
</evidence>
<keyword evidence="3 7" id="KW-0808">Transferase</keyword>
<dbReference type="GO" id="GO:0008963">
    <property type="term" value="F:phospho-N-acetylmuramoyl-pentapeptide-transferase activity"/>
    <property type="evidence" value="ECO:0007669"/>
    <property type="project" value="UniProtKB-UniRule"/>
</dbReference>
<feature type="transmembrane region" description="Helical" evidence="7">
    <location>
        <begin position="222"/>
        <end position="241"/>
    </location>
</feature>
<keyword evidence="7" id="KW-0132">Cell division</keyword>
<keyword evidence="7" id="KW-1003">Cell membrane</keyword>
<proteinExistence type="inferred from homology"/>
<dbReference type="EMBL" id="MFZG01000009">
    <property type="protein sequence ID" value="OGK17319.1"/>
    <property type="molecule type" value="Genomic_DNA"/>
</dbReference>
<dbReference type="Pfam" id="PF00953">
    <property type="entry name" value="Glycos_transf_4"/>
    <property type="match status" value="1"/>
</dbReference>
<keyword evidence="7" id="KW-0131">Cell cycle</keyword>
<gene>
    <name evidence="7" type="primary">mraY</name>
    <name evidence="9" type="ORF">A2774_03915</name>
</gene>
<feature type="binding site" evidence="8">
    <location>
        <position position="252"/>
    </location>
    <ligand>
        <name>Mg(2+)</name>
        <dbReference type="ChEBI" id="CHEBI:18420"/>
    </ligand>
</feature>
<evidence type="ECO:0000256" key="4">
    <source>
        <dbReference type="ARBA" id="ARBA00022692"/>
    </source>
</evidence>
<dbReference type="InterPro" id="IPR000715">
    <property type="entry name" value="Glycosyl_transferase_4"/>
</dbReference>
<evidence type="ECO:0000256" key="6">
    <source>
        <dbReference type="ARBA" id="ARBA00023136"/>
    </source>
</evidence>
<dbReference type="EC" id="2.7.8.13" evidence="7"/>
<evidence type="ECO:0000256" key="3">
    <source>
        <dbReference type="ARBA" id="ARBA00022679"/>
    </source>
</evidence>
<feature type="transmembrane region" description="Helical" evidence="7">
    <location>
        <begin position="61"/>
        <end position="84"/>
    </location>
</feature>
<keyword evidence="7" id="KW-0573">Peptidoglycan synthesis</keyword>
<dbReference type="GO" id="GO:0008360">
    <property type="term" value="P:regulation of cell shape"/>
    <property type="evidence" value="ECO:0007669"/>
    <property type="project" value="UniProtKB-KW"/>
</dbReference>
<dbReference type="GO" id="GO:0009252">
    <property type="term" value="P:peptidoglycan biosynthetic process"/>
    <property type="evidence" value="ECO:0007669"/>
    <property type="project" value="UniProtKB-UniRule"/>
</dbReference>
<comment type="subcellular location">
    <subcellularLocation>
        <location evidence="7">Cell membrane</location>
        <topology evidence="7">Multi-pass membrane protein</topology>
    </subcellularLocation>
    <subcellularLocation>
        <location evidence="1">Membrane</location>
        <topology evidence="1">Multi-pass membrane protein</topology>
    </subcellularLocation>
</comment>
<dbReference type="GO" id="GO:0051992">
    <property type="term" value="F:UDP-N-acetylmuramoyl-L-alanyl-D-glutamyl-meso-2,6-diaminopimelyl-D-alanyl-D-alanine:undecaprenyl-phosphate transferase activity"/>
    <property type="evidence" value="ECO:0007669"/>
    <property type="project" value="RHEA"/>
</dbReference>
<dbReference type="PANTHER" id="PTHR22926">
    <property type="entry name" value="PHOSPHO-N-ACETYLMURAMOYL-PENTAPEPTIDE-TRANSFERASE"/>
    <property type="match status" value="1"/>
</dbReference>
<feature type="transmembrane region" description="Helical" evidence="7">
    <location>
        <begin position="6"/>
        <end position="27"/>
    </location>
</feature>
<dbReference type="CDD" id="cd06852">
    <property type="entry name" value="GT_MraY"/>
    <property type="match status" value="1"/>
</dbReference>
<dbReference type="PANTHER" id="PTHR22926:SF5">
    <property type="entry name" value="PHOSPHO-N-ACETYLMURAMOYL-PENTAPEPTIDE-TRANSFERASE HOMOLOG"/>
    <property type="match status" value="1"/>
</dbReference>
<organism evidence="9 10">
    <name type="scientific">Candidatus Roizmanbacteria bacterium RIFCSPHIGHO2_01_FULL_39_12c</name>
    <dbReference type="NCBI Taxonomy" id="1802031"/>
    <lineage>
        <taxon>Bacteria</taxon>
        <taxon>Candidatus Roizmaniibacteriota</taxon>
    </lineage>
</organism>
<evidence type="ECO:0000256" key="2">
    <source>
        <dbReference type="ARBA" id="ARBA00005583"/>
    </source>
</evidence>
<feature type="binding site" evidence="8">
    <location>
        <position position="192"/>
    </location>
    <ligand>
        <name>Mg(2+)</name>
        <dbReference type="ChEBI" id="CHEBI:18420"/>
    </ligand>
</feature>
<keyword evidence="6 7" id="KW-0472">Membrane</keyword>
<evidence type="ECO:0000256" key="7">
    <source>
        <dbReference type="HAMAP-Rule" id="MF_00038"/>
    </source>
</evidence>
<dbReference type="PROSITE" id="PS01348">
    <property type="entry name" value="MRAY_2"/>
    <property type="match status" value="1"/>
</dbReference>
<protein>
    <recommendedName>
        <fullName evidence="7">Phospho-N-acetylmuramoyl-pentapeptide-transferase</fullName>
        <ecNumber evidence="7">2.7.8.13</ecNumber>
    </recommendedName>
    <alternativeName>
        <fullName evidence="7">UDP-MurNAc-pentapeptide phosphotransferase</fullName>
    </alternativeName>
</protein>
<feature type="transmembrane region" description="Helical" evidence="7">
    <location>
        <begin position="137"/>
        <end position="155"/>
    </location>
</feature>
<dbReference type="InterPro" id="IPR003524">
    <property type="entry name" value="PNAcMuramoyl-5peptid_Trfase"/>
</dbReference>
<keyword evidence="7" id="KW-0961">Cell wall biogenesis/degradation</keyword>
<comment type="similarity">
    <text evidence="2 7">Belongs to the glycosyltransferase 4 family. MraY subfamily.</text>
</comment>
<keyword evidence="7 8" id="KW-0479">Metal-binding</keyword>
<name>A0A1F7GEL8_9BACT</name>
<feature type="transmembrane region" description="Helical" evidence="7">
    <location>
        <begin position="199"/>
        <end position="216"/>
    </location>
</feature>
<evidence type="ECO:0000256" key="8">
    <source>
        <dbReference type="PIRSR" id="PIRSR600715-1"/>
    </source>
</evidence>
<comment type="function">
    <text evidence="7">Catalyzes the initial step of the lipid cycle reactions in the biosynthesis of the cell wall peptidoglycan: transfers peptidoglycan precursor phospho-MurNAc-pentapeptide from UDP-MurNAc-pentapeptide onto the lipid carrier undecaprenyl phosphate, yielding undecaprenyl-pyrophosphoryl-MurNAc-pentapeptide, known as lipid I.</text>
</comment>
<comment type="pathway">
    <text evidence="7">Cell wall biogenesis; peptidoglycan biosynthesis.</text>
</comment>
<dbReference type="GO" id="GO:0046872">
    <property type="term" value="F:metal ion binding"/>
    <property type="evidence" value="ECO:0007669"/>
    <property type="project" value="UniProtKB-KW"/>
</dbReference>
<dbReference type="UniPathway" id="UPA00219"/>
<dbReference type="AlphaFoldDB" id="A0A1F7GEL8"/>
<dbReference type="GO" id="GO:0071555">
    <property type="term" value="P:cell wall organization"/>
    <property type="evidence" value="ECO:0007669"/>
    <property type="project" value="UniProtKB-KW"/>
</dbReference>
<keyword evidence="5 7" id="KW-1133">Transmembrane helix</keyword>
<feature type="transmembrane region" description="Helical" evidence="7">
    <location>
        <begin position="96"/>
        <end position="116"/>
    </location>
</feature>
<comment type="cofactor">
    <cofactor evidence="7 8">
        <name>Mg(2+)</name>
        <dbReference type="ChEBI" id="CHEBI:18420"/>
    </cofactor>
</comment>
<evidence type="ECO:0000256" key="5">
    <source>
        <dbReference type="ARBA" id="ARBA00022989"/>
    </source>
</evidence>
<keyword evidence="4 7" id="KW-0812">Transmembrane</keyword>
<dbReference type="Proteomes" id="UP000177208">
    <property type="component" value="Unassembled WGS sequence"/>
</dbReference>